<dbReference type="NCBIfam" id="TIGR00536">
    <property type="entry name" value="hemK_fam"/>
    <property type="match status" value="1"/>
</dbReference>
<dbReference type="InterPro" id="IPR029063">
    <property type="entry name" value="SAM-dependent_MTases_sf"/>
</dbReference>
<dbReference type="Gene3D" id="1.10.8.10">
    <property type="entry name" value="DNA helicase RuvA subunit, C-terminal domain"/>
    <property type="match status" value="1"/>
</dbReference>
<protein>
    <submittedName>
        <fullName evidence="5">Peptide chain release factor N(5)-glutamine methyltransferase</fullName>
        <ecNumber evidence="5">2.1.1.297</ecNumber>
    </submittedName>
</protein>
<feature type="domain" description="Methyltransferase" evidence="4">
    <location>
        <begin position="102"/>
        <end position="231"/>
    </location>
</feature>
<name>A0A7C3UPZ1_UNCW3</name>
<keyword evidence="3" id="KW-0949">S-adenosyl-L-methionine</keyword>
<dbReference type="EC" id="2.1.1.297" evidence="5"/>
<dbReference type="PROSITE" id="PS00092">
    <property type="entry name" value="N6_MTASE"/>
    <property type="match status" value="1"/>
</dbReference>
<dbReference type="PANTHER" id="PTHR18895:SF74">
    <property type="entry name" value="MTRF1L RELEASE FACTOR GLUTAMINE METHYLTRANSFERASE"/>
    <property type="match status" value="1"/>
</dbReference>
<dbReference type="PRINTS" id="PR00506">
    <property type="entry name" value="D21N6MTFRASE"/>
</dbReference>
<dbReference type="AlphaFoldDB" id="A0A7C3UPZ1"/>
<proteinExistence type="predicted"/>
<evidence type="ECO:0000256" key="1">
    <source>
        <dbReference type="ARBA" id="ARBA00022603"/>
    </source>
</evidence>
<dbReference type="InterPro" id="IPR050320">
    <property type="entry name" value="N5-glutamine_MTase"/>
</dbReference>
<dbReference type="Gene3D" id="3.40.50.150">
    <property type="entry name" value="Vaccinia Virus protein VP39"/>
    <property type="match status" value="1"/>
</dbReference>
<evidence type="ECO:0000313" key="5">
    <source>
        <dbReference type="EMBL" id="HGE99585.1"/>
    </source>
</evidence>
<dbReference type="InterPro" id="IPR002295">
    <property type="entry name" value="N4/N6-MTase_EcoPI_Mod-like"/>
</dbReference>
<dbReference type="Pfam" id="PF13847">
    <property type="entry name" value="Methyltransf_31"/>
    <property type="match status" value="1"/>
</dbReference>
<dbReference type="SUPFAM" id="SSF53335">
    <property type="entry name" value="S-adenosyl-L-methionine-dependent methyltransferases"/>
    <property type="match status" value="1"/>
</dbReference>
<dbReference type="GO" id="GO:0032259">
    <property type="term" value="P:methylation"/>
    <property type="evidence" value="ECO:0007669"/>
    <property type="project" value="UniProtKB-KW"/>
</dbReference>
<dbReference type="InterPro" id="IPR019874">
    <property type="entry name" value="RF_methyltr_PrmC"/>
</dbReference>
<keyword evidence="2 5" id="KW-0808">Transferase</keyword>
<evidence type="ECO:0000259" key="4">
    <source>
        <dbReference type="Pfam" id="PF13847"/>
    </source>
</evidence>
<dbReference type="NCBIfam" id="TIGR03534">
    <property type="entry name" value="RF_mod_PrmC"/>
    <property type="match status" value="1"/>
</dbReference>
<keyword evidence="1 5" id="KW-0489">Methyltransferase</keyword>
<organism evidence="5">
    <name type="scientific">candidate division WOR-3 bacterium</name>
    <dbReference type="NCBI Taxonomy" id="2052148"/>
    <lineage>
        <taxon>Bacteria</taxon>
        <taxon>Bacteria division WOR-3</taxon>
    </lineage>
</organism>
<gene>
    <name evidence="5" type="primary">prmC</name>
    <name evidence="5" type="ORF">ENX07_05905</name>
</gene>
<dbReference type="PANTHER" id="PTHR18895">
    <property type="entry name" value="HEMK METHYLTRANSFERASE"/>
    <property type="match status" value="1"/>
</dbReference>
<accession>A0A7C3UPZ1</accession>
<dbReference type="CDD" id="cd02440">
    <property type="entry name" value="AdoMet_MTases"/>
    <property type="match status" value="1"/>
</dbReference>
<dbReference type="EMBL" id="DTMQ01000039">
    <property type="protein sequence ID" value="HGE99585.1"/>
    <property type="molecule type" value="Genomic_DNA"/>
</dbReference>
<reference evidence="5" key="1">
    <citation type="journal article" date="2020" name="mSystems">
        <title>Genome- and Community-Level Interaction Insights into Carbon Utilization and Element Cycling Functions of Hydrothermarchaeota in Hydrothermal Sediment.</title>
        <authorList>
            <person name="Zhou Z."/>
            <person name="Liu Y."/>
            <person name="Xu W."/>
            <person name="Pan J."/>
            <person name="Luo Z.H."/>
            <person name="Li M."/>
        </authorList>
    </citation>
    <scope>NUCLEOTIDE SEQUENCE [LARGE SCALE GENOMIC DNA]</scope>
    <source>
        <strain evidence="5">SpSt-906</strain>
    </source>
</reference>
<dbReference type="InterPro" id="IPR025714">
    <property type="entry name" value="Methyltranfer_dom"/>
</dbReference>
<evidence type="ECO:0000256" key="2">
    <source>
        <dbReference type="ARBA" id="ARBA00022679"/>
    </source>
</evidence>
<sequence length="268" mass="30450">MDLREVSKAFSLPYEEVENLFLHYTKIPRYRLYSSPPTNQINEEFLSLLEKKKAGYPTQYLTRTAFFLDLELYVDERVFIPRPETEGLVILISQSLPQREPLRFLEIGTGSGNIAISLARLFPRAEIIATDISESALSVARINILRYKLAERVRLVKSDLFSAPEIKSSSFDLLVSNPPYIPTEEIEELDKGVKEFEPKIALDGGPDGCLYLKRIIEEGRRYLKPGGKIFLEIDPRARERILSLEGSAQFYPDLSGSIRYAVLSPNSG</sequence>
<evidence type="ECO:0000256" key="3">
    <source>
        <dbReference type="ARBA" id="ARBA00022691"/>
    </source>
</evidence>
<dbReference type="GO" id="GO:0102559">
    <property type="term" value="F:peptide chain release factor N(5)-glutamine methyltransferase activity"/>
    <property type="evidence" value="ECO:0007669"/>
    <property type="project" value="UniProtKB-EC"/>
</dbReference>
<dbReference type="GO" id="GO:0003677">
    <property type="term" value="F:DNA binding"/>
    <property type="evidence" value="ECO:0007669"/>
    <property type="project" value="InterPro"/>
</dbReference>
<comment type="caution">
    <text evidence="5">The sequence shown here is derived from an EMBL/GenBank/DDBJ whole genome shotgun (WGS) entry which is preliminary data.</text>
</comment>
<dbReference type="InterPro" id="IPR002052">
    <property type="entry name" value="DNA_methylase_N6_adenine_CS"/>
</dbReference>
<dbReference type="InterPro" id="IPR004556">
    <property type="entry name" value="HemK-like"/>
</dbReference>